<dbReference type="AlphaFoldDB" id="A0AAV7V4S0"/>
<proteinExistence type="predicted"/>
<protein>
    <submittedName>
        <fullName evidence="1">Uncharacterized protein</fullName>
    </submittedName>
</protein>
<sequence length="112" mass="12586">MAAQANPPCSMTLLADSRSTDATDRILQEFTAEGRRLETINLKISDLSAATTFILAHKAHFQLMVMDLDQRLMTVEDRIATMPVQATEIQHLRAKMLMSTPFLKTFFLNSQA</sequence>
<keyword evidence="2" id="KW-1185">Reference proteome</keyword>
<organism evidence="1 2">
    <name type="scientific">Pleurodeles waltl</name>
    <name type="common">Iberian ribbed newt</name>
    <dbReference type="NCBI Taxonomy" id="8319"/>
    <lineage>
        <taxon>Eukaryota</taxon>
        <taxon>Metazoa</taxon>
        <taxon>Chordata</taxon>
        <taxon>Craniata</taxon>
        <taxon>Vertebrata</taxon>
        <taxon>Euteleostomi</taxon>
        <taxon>Amphibia</taxon>
        <taxon>Batrachia</taxon>
        <taxon>Caudata</taxon>
        <taxon>Salamandroidea</taxon>
        <taxon>Salamandridae</taxon>
        <taxon>Pleurodelinae</taxon>
        <taxon>Pleurodeles</taxon>
    </lineage>
</organism>
<name>A0AAV7V4S0_PLEWA</name>
<evidence type="ECO:0000313" key="2">
    <source>
        <dbReference type="Proteomes" id="UP001066276"/>
    </source>
</evidence>
<reference evidence="1" key="1">
    <citation type="journal article" date="2022" name="bioRxiv">
        <title>Sequencing and chromosome-scale assembly of the giantPleurodeles waltlgenome.</title>
        <authorList>
            <person name="Brown T."/>
            <person name="Elewa A."/>
            <person name="Iarovenko S."/>
            <person name="Subramanian E."/>
            <person name="Araus A.J."/>
            <person name="Petzold A."/>
            <person name="Susuki M."/>
            <person name="Suzuki K.-i.T."/>
            <person name="Hayashi T."/>
            <person name="Toyoda A."/>
            <person name="Oliveira C."/>
            <person name="Osipova E."/>
            <person name="Leigh N.D."/>
            <person name="Simon A."/>
            <person name="Yun M.H."/>
        </authorList>
    </citation>
    <scope>NUCLEOTIDE SEQUENCE</scope>
    <source>
        <strain evidence="1">20211129_DDA</strain>
        <tissue evidence="1">Liver</tissue>
    </source>
</reference>
<dbReference type="EMBL" id="JANPWB010000003">
    <property type="protein sequence ID" value="KAJ1196312.1"/>
    <property type="molecule type" value="Genomic_DNA"/>
</dbReference>
<evidence type="ECO:0000313" key="1">
    <source>
        <dbReference type="EMBL" id="KAJ1196312.1"/>
    </source>
</evidence>
<gene>
    <name evidence="1" type="ORF">NDU88_000183</name>
</gene>
<dbReference type="Proteomes" id="UP001066276">
    <property type="component" value="Chromosome 2_1"/>
</dbReference>
<comment type="caution">
    <text evidence="1">The sequence shown here is derived from an EMBL/GenBank/DDBJ whole genome shotgun (WGS) entry which is preliminary data.</text>
</comment>
<accession>A0AAV7V4S0</accession>